<gene>
    <name evidence="8" type="primary">fmt</name>
    <name evidence="11" type="ORF">EYC82_12845</name>
</gene>
<comment type="similarity">
    <text evidence="2 8">Belongs to the Fmt family.</text>
</comment>
<dbReference type="PANTHER" id="PTHR11138:SF5">
    <property type="entry name" value="METHIONYL-TRNA FORMYLTRANSFERASE, MITOCHONDRIAL"/>
    <property type="match status" value="1"/>
</dbReference>
<dbReference type="InterPro" id="IPR005793">
    <property type="entry name" value="Formyl_trans_C"/>
</dbReference>
<dbReference type="SUPFAM" id="SSF53328">
    <property type="entry name" value="Formyltransferase"/>
    <property type="match status" value="1"/>
</dbReference>
<comment type="function">
    <text evidence="1 8">Attaches a formyl group to the free amino group of methionyl-tRNA(fMet). The formyl group appears to play a dual role in the initiator identity of N-formylmethionyl-tRNA by promoting its recognition by IF2 and preventing the misappropriation of this tRNA by the elongation apparatus.</text>
</comment>
<dbReference type="Pfam" id="PF02911">
    <property type="entry name" value="Formyl_trans_C"/>
    <property type="match status" value="1"/>
</dbReference>
<organism evidence="11 12">
    <name type="scientific">Candidatus Marimicrobium litorale</name>
    <dbReference type="NCBI Taxonomy" id="2518991"/>
    <lineage>
        <taxon>Bacteria</taxon>
        <taxon>Pseudomonadati</taxon>
        <taxon>Pseudomonadota</taxon>
        <taxon>Gammaproteobacteria</taxon>
        <taxon>Cellvibrionales</taxon>
        <taxon>Halieaceae</taxon>
        <taxon>Marimicrobium</taxon>
    </lineage>
</organism>
<evidence type="ECO:0000256" key="6">
    <source>
        <dbReference type="ARBA" id="ARBA00022917"/>
    </source>
</evidence>
<dbReference type="Gene3D" id="3.40.50.170">
    <property type="entry name" value="Formyl transferase, N-terminal domain"/>
    <property type="match status" value="1"/>
</dbReference>
<dbReference type="Gene3D" id="3.10.25.10">
    <property type="entry name" value="Formyl transferase, C-terminal domain"/>
    <property type="match status" value="1"/>
</dbReference>
<dbReference type="EC" id="2.1.2.9" evidence="3 8"/>
<dbReference type="CDD" id="cd08704">
    <property type="entry name" value="Met_tRNA_FMT_C"/>
    <property type="match status" value="1"/>
</dbReference>
<dbReference type="InterPro" id="IPR036477">
    <property type="entry name" value="Formyl_transf_N_sf"/>
</dbReference>
<evidence type="ECO:0000256" key="2">
    <source>
        <dbReference type="ARBA" id="ARBA00010699"/>
    </source>
</evidence>
<dbReference type="InterPro" id="IPR041711">
    <property type="entry name" value="Met-tRNA-FMT_N"/>
</dbReference>
<keyword evidence="6 8" id="KW-0648">Protein biosynthesis</keyword>
<dbReference type="GO" id="GO:0004479">
    <property type="term" value="F:methionyl-tRNA formyltransferase activity"/>
    <property type="evidence" value="ECO:0007669"/>
    <property type="project" value="UniProtKB-EC"/>
</dbReference>
<evidence type="ECO:0000256" key="8">
    <source>
        <dbReference type="HAMAP-Rule" id="MF_00182"/>
    </source>
</evidence>
<evidence type="ECO:0000256" key="1">
    <source>
        <dbReference type="ARBA" id="ARBA00002606"/>
    </source>
</evidence>
<evidence type="ECO:0000259" key="10">
    <source>
        <dbReference type="Pfam" id="PF02911"/>
    </source>
</evidence>
<sequence length="325" mass="35103">MTDASLRVIFAGTPRFAALHAEAIVDSKHQLLSIYTQPDRRAGRGRQLQTSPVKQVAEEAGIPVYQPDTLKDKEVQTELAAHDADVLVVVAYGLILPRDVLTIPRFGCLNVHASLLPRWRGAAPIQRAIEAGDEASGITIMQMDAGLDTGDTLATAACPVDPRASATDLHDQLALLGPELLLSVLDNLESCRASAQPQDDTQANYAHKLHKQEAEINWCRDATTLDRQIRAFNPAPVCYAVLDGKRVRIWGARPAAAELCDSAPGTIVKADQEGITVRCAKGDLVLQILQLEGGRQLPAAELLRAHHDRFSVGKRFAPTAAAAQE</sequence>
<dbReference type="InterPro" id="IPR002376">
    <property type="entry name" value="Formyl_transf_N"/>
</dbReference>
<evidence type="ECO:0000313" key="12">
    <source>
        <dbReference type="Proteomes" id="UP001143304"/>
    </source>
</evidence>
<dbReference type="PANTHER" id="PTHR11138">
    <property type="entry name" value="METHIONYL-TRNA FORMYLTRANSFERASE"/>
    <property type="match status" value="1"/>
</dbReference>
<evidence type="ECO:0000259" key="9">
    <source>
        <dbReference type="Pfam" id="PF00551"/>
    </source>
</evidence>
<dbReference type="EMBL" id="SHNO01000001">
    <property type="protein sequence ID" value="MCX2978247.1"/>
    <property type="molecule type" value="Genomic_DNA"/>
</dbReference>
<evidence type="ECO:0000256" key="7">
    <source>
        <dbReference type="ARBA" id="ARBA00048558"/>
    </source>
</evidence>
<feature type="domain" description="Formyl transferase N-terminal" evidence="9">
    <location>
        <begin position="8"/>
        <end position="185"/>
    </location>
</feature>
<dbReference type="InterPro" id="IPR037022">
    <property type="entry name" value="Formyl_trans_C_sf"/>
</dbReference>
<dbReference type="HAMAP" id="MF_00182">
    <property type="entry name" value="Formyl_trans"/>
    <property type="match status" value="1"/>
</dbReference>
<dbReference type="SUPFAM" id="SSF50486">
    <property type="entry name" value="FMT C-terminal domain-like"/>
    <property type="match status" value="1"/>
</dbReference>
<proteinExistence type="inferred from homology"/>
<evidence type="ECO:0000313" key="11">
    <source>
        <dbReference type="EMBL" id="MCX2978247.1"/>
    </source>
</evidence>
<evidence type="ECO:0000256" key="4">
    <source>
        <dbReference type="ARBA" id="ARBA00016014"/>
    </source>
</evidence>
<dbReference type="InterPro" id="IPR011034">
    <property type="entry name" value="Formyl_transferase-like_C_sf"/>
</dbReference>
<dbReference type="InterPro" id="IPR005794">
    <property type="entry name" value="Fmt"/>
</dbReference>
<keyword evidence="5 8" id="KW-0808">Transferase</keyword>
<feature type="domain" description="Formyl transferase C-terminal" evidence="10">
    <location>
        <begin position="208"/>
        <end position="306"/>
    </location>
</feature>
<dbReference type="NCBIfam" id="TIGR00460">
    <property type="entry name" value="fmt"/>
    <property type="match status" value="1"/>
</dbReference>
<name>A0ABT3T7K8_9GAMM</name>
<reference evidence="11" key="1">
    <citation type="submission" date="2019-02" db="EMBL/GenBank/DDBJ databases">
        <authorList>
            <person name="Li S.-H."/>
        </authorList>
    </citation>
    <scope>NUCLEOTIDE SEQUENCE</scope>
    <source>
        <strain evidence="11">IMCC11814</strain>
    </source>
</reference>
<accession>A0ABT3T7K8</accession>
<protein>
    <recommendedName>
        <fullName evidence="4 8">Methionyl-tRNA formyltransferase</fullName>
        <ecNumber evidence="3 8">2.1.2.9</ecNumber>
    </recommendedName>
</protein>
<dbReference type="Pfam" id="PF00551">
    <property type="entry name" value="Formyl_trans_N"/>
    <property type="match status" value="1"/>
</dbReference>
<dbReference type="RefSeq" id="WP_279249945.1">
    <property type="nucleotide sequence ID" value="NZ_SHNO01000001.1"/>
</dbReference>
<comment type="catalytic activity">
    <reaction evidence="7 8">
        <text>L-methionyl-tRNA(fMet) + (6R)-10-formyltetrahydrofolate = N-formyl-L-methionyl-tRNA(fMet) + (6S)-5,6,7,8-tetrahydrofolate + H(+)</text>
        <dbReference type="Rhea" id="RHEA:24380"/>
        <dbReference type="Rhea" id="RHEA-COMP:9952"/>
        <dbReference type="Rhea" id="RHEA-COMP:9953"/>
        <dbReference type="ChEBI" id="CHEBI:15378"/>
        <dbReference type="ChEBI" id="CHEBI:57453"/>
        <dbReference type="ChEBI" id="CHEBI:78530"/>
        <dbReference type="ChEBI" id="CHEBI:78844"/>
        <dbReference type="ChEBI" id="CHEBI:195366"/>
        <dbReference type="EC" id="2.1.2.9"/>
    </reaction>
</comment>
<feature type="binding site" evidence="8">
    <location>
        <begin position="114"/>
        <end position="117"/>
    </location>
    <ligand>
        <name>(6S)-5,6,7,8-tetrahydrofolate</name>
        <dbReference type="ChEBI" id="CHEBI:57453"/>
    </ligand>
</feature>
<dbReference type="PROSITE" id="PS00373">
    <property type="entry name" value="GART"/>
    <property type="match status" value="1"/>
</dbReference>
<dbReference type="InterPro" id="IPR044135">
    <property type="entry name" value="Met-tRNA-FMT_C"/>
</dbReference>
<comment type="caution">
    <text evidence="11">The sequence shown here is derived from an EMBL/GenBank/DDBJ whole genome shotgun (WGS) entry which is preliminary data.</text>
</comment>
<evidence type="ECO:0000256" key="3">
    <source>
        <dbReference type="ARBA" id="ARBA00012261"/>
    </source>
</evidence>
<dbReference type="InterPro" id="IPR001555">
    <property type="entry name" value="GART_AS"/>
</dbReference>
<evidence type="ECO:0000256" key="5">
    <source>
        <dbReference type="ARBA" id="ARBA00022679"/>
    </source>
</evidence>
<keyword evidence="12" id="KW-1185">Reference proteome</keyword>
<dbReference type="CDD" id="cd08646">
    <property type="entry name" value="FMT_core_Met-tRNA-FMT_N"/>
    <property type="match status" value="1"/>
</dbReference>
<dbReference type="Proteomes" id="UP001143304">
    <property type="component" value="Unassembled WGS sequence"/>
</dbReference>